<evidence type="ECO:0000256" key="6">
    <source>
        <dbReference type="ARBA" id="ARBA00022917"/>
    </source>
</evidence>
<dbReference type="SMART" id="SM00836">
    <property type="entry name" value="DALR_1"/>
    <property type="match status" value="1"/>
</dbReference>
<dbReference type="InterPro" id="IPR014729">
    <property type="entry name" value="Rossmann-like_a/b/a_fold"/>
</dbReference>
<evidence type="ECO:0000259" key="12">
    <source>
        <dbReference type="SMART" id="SM00836"/>
    </source>
</evidence>
<dbReference type="PROSITE" id="PS00178">
    <property type="entry name" value="AA_TRNA_LIGASE_I"/>
    <property type="match status" value="1"/>
</dbReference>
<feature type="domain" description="Arginyl tRNA synthetase N-terminal" evidence="13">
    <location>
        <begin position="9"/>
        <end position="98"/>
    </location>
</feature>
<dbReference type="SUPFAM" id="SSF52374">
    <property type="entry name" value="Nucleotidylyl transferase"/>
    <property type="match status" value="1"/>
</dbReference>
<protein>
    <recommendedName>
        <fullName evidence="9">Arginine--tRNA ligase</fullName>
        <ecNumber evidence="9">6.1.1.19</ecNumber>
    </recommendedName>
    <alternativeName>
        <fullName evidence="9">Arginyl-tRNA synthetase</fullName>
        <shortName evidence="9">ArgRS</shortName>
    </alternativeName>
</protein>
<feature type="short sequence motif" description="'HIGH' region" evidence="9">
    <location>
        <begin position="135"/>
        <end position="145"/>
    </location>
</feature>
<dbReference type="InterPro" id="IPR008909">
    <property type="entry name" value="DALR_anticod-bd"/>
</dbReference>
<dbReference type="HAMAP" id="MF_00123">
    <property type="entry name" value="Arg_tRNA_synth"/>
    <property type="match status" value="1"/>
</dbReference>
<evidence type="ECO:0000259" key="13">
    <source>
        <dbReference type="SMART" id="SM01016"/>
    </source>
</evidence>
<keyword evidence="6 9" id="KW-0648">Protein biosynthesis</keyword>
<evidence type="ECO:0000313" key="15">
    <source>
        <dbReference type="Proteomes" id="UP000824300"/>
    </source>
</evidence>
<feature type="region of interest" description="Disordered" evidence="11">
    <location>
        <begin position="27"/>
        <end position="49"/>
    </location>
</feature>
<evidence type="ECO:0000256" key="5">
    <source>
        <dbReference type="ARBA" id="ARBA00022840"/>
    </source>
</evidence>
<organism evidence="14 15">
    <name type="scientific">Qipengyuania xiapuensis</name>
    <dbReference type="NCBI Taxonomy" id="2867236"/>
    <lineage>
        <taxon>Bacteria</taxon>
        <taxon>Pseudomonadati</taxon>
        <taxon>Pseudomonadota</taxon>
        <taxon>Alphaproteobacteria</taxon>
        <taxon>Sphingomonadales</taxon>
        <taxon>Erythrobacteraceae</taxon>
        <taxon>Qipengyuania</taxon>
    </lineage>
</organism>
<evidence type="ECO:0000256" key="9">
    <source>
        <dbReference type="HAMAP-Rule" id="MF_00123"/>
    </source>
</evidence>
<keyword evidence="5 9" id="KW-0067">ATP-binding</keyword>
<dbReference type="RefSeq" id="WP_221427843.1">
    <property type="nucleotide sequence ID" value="NZ_CP081296.1"/>
</dbReference>
<keyword evidence="15" id="KW-1185">Reference proteome</keyword>
<dbReference type="PANTHER" id="PTHR11956">
    <property type="entry name" value="ARGINYL-TRNA SYNTHETASE"/>
    <property type="match status" value="1"/>
</dbReference>
<dbReference type="Proteomes" id="UP000824300">
    <property type="component" value="Chromosome"/>
</dbReference>
<dbReference type="SUPFAM" id="SSF55190">
    <property type="entry name" value="Arginyl-tRNA synthetase (ArgRS), N-terminal 'additional' domain"/>
    <property type="match status" value="1"/>
</dbReference>
<evidence type="ECO:0000256" key="8">
    <source>
        <dbReference type="ARBA" id="ARBA00049339"/>
    </source>
</evidence>
<dbReference type="Gene3D" id="3.30.1360.70">
    <property type="entry name" value="Arginyl tRNA synthetase N-terminal domain"/>
    <property type="match status" value="1"/>
</dbReference>
<dbReference type="InterPro" id="IPR009080">
    <property type="entry name" value="tRNAsynth_Ia_anticodon-bd"/>
</dbReference>
<dbReference type="InterPro" id="IPR035684">
    <property type="entry name" value="ArgRS_core"/>
</dbReference>
<gene>
    <name evidence="9 14" type="primary">argS</name>
    <name evidence="14" type="ORF">K3162_11440</name>
</gene>
<comment type="subunit">
    <text evidence="9">Monomer.</text>
</comment>
<dbReference type="EMBL" id="CP081296">
    <property type="protein sequence ID" value="QZD92141.1"/>
    <property type="molecule type" value="Genomic_DNA"/>
</dbReference>
<evidence type="ECO:0000256" key="7">
    <source>
        <dbReference type="ARBA" id="ARBA00023146"/>
    </source>
</evidence>
<name>A0ABX8ZT05_9SPHN</name>
<dbReference type="InterPro" id="IPR001412">
    <property type="entry name" value="aa-tRNA-synth_I_CS"/>
</dbReference>
<feature type="domain" description="DALR anticodon binding" evidence="12">
    <location>
        <begin position="458"/>
        <end position="578"/>
    </location>
</feature>
<evidence type="ECO:0000256" key="10">
    <source>
        <dbReference type="RuleBase" id="RU363038"/>
    </source>
</evidence>
<dbReference type="InterPro" id="IPR036695">
    <property type="entry name" value="Arg-tRNA-synth_N_sf"/>
</dbReference>
<evidence type="ECO:0000256" key="3">
    <source>
        <dbReference type="ARBA" id="ARBA00022598"/>
    </source>
</evidence>
<dbReference type="SUPFAM" id="SSF47323">
    <property type="entry name" value="Anticodon-binding domain of a subclass of class I aminoacyl-tRNA synthetases"/>
    <property type="match status" value="1"/>
</dbReference>
<evidence type="ECO:0000256" key="1">
    <source>
        <dbReference type="ARBA" id="ARBA00005594"/>
    </source>
</evidence>
<accession>A0ABX8ZT05</accession>
<dbReference type="PRINTS" id="PR01038">
    <property type="entry name" value="TRNASYNTHARG"/>
</dbReference>
<dbReference type="SMART" id="SM01016">
    <property type="entry name" value="Arg_tRNA_synt_N"/>
    <property type="match status" value="1"/>
</dbReference>
<dbReference type="Pfam" id="PF03485">
    <property type="entry name" value="Arg_tRNA_synt_N"/>
    <property type="match status" value="1"/>
</dbReference>
<evidence type="ECO:0000256" key="4">
    <source>
        <dbReference type="ARBA" id="ARBA00022741"/>
    </source>
</evidence>
<sequence length="578" mass="63327">MADIQTLHAGFAAKIDAVLNALEMEGHLPPETNRSGVTVEPPRDPSHGDLATNAAMVLAKQAKTNPRALAELIVEHLTREPDITEATIAGPGFINLRLSEQAWLRELEAIAALGEDYGRSQLGGGQTVNVEYVSANPTGPMHMGHCRGAVVGDALAGLLEFSGHKVIREYYVNDAGGQVDVLARSAHLRYREALGEKIEIPEGLYPGDYLKPVGERLAQEFGPAYKDAPESEWLELFRERSVAAMMDMIREDLSLLGIHHDLFSSEAKLQAAKKPEEAEAWLREHGFVYDGVLEAPKGKAPPEDWEPVELPLFRSTEFGDDQDRPIKKSNGAWTYFGADLAYHFQKAENADALIDIWGADHAGTVKRIKAAVAALTKGAGRDVPFDVKLVQMVNLMRDGEPVKMSKRAGTFVTLADVVKEVGKDVVRFTMLTRKPEAQMEFDFAKVVEASKDNPVFYLQYAHARIRSTLRKAGVEPSDANLDRLGADELALVREAAQFPRVVEAAAKAREPHRIAFFLGDLAAAFHSFWNAGNDDPAKRIIQEDDAELTAARLFVAAQVGQVIRNGLGILGVEAVEEM</sequence>
<comment type="catalytic activity">
    <reaction evidence="8 9">
        <text>tRNA(Arg) + L-arginine + ATP = L-arginyl-tRNA(Arg) + AMP + diphosphate</text>
        <dbReference type="Rhea" id="RHEA:20301"/>
        <dbReference type="Rhea" id="RHEA-COMP:9658"/>
        <dbReference type="Rhea" id="RHEA-COMP:9673"/>
        <dbReference type="ChEBI" id="CHEBI:30616"/>
        <dbReference type="ChEBI" id="CHEBI:32682"/>
        <dbReference type="ChEBI" id="CHEBI:33019"/>
        <dbReference type="ChEBI" id="CHEBI:78442"/>
        <dbReference type="ChEBI" id="CHEBI:78513"/>
        <dbReference type="ChEBI" id="CHEBI:456215"/>
        <dbReference type="EC" id="6.1.1.19"/>
    </reaction>
</comment>
<dbReference type="GO" id="GO:0004814">
    <property type="term" value="F:arginine-tRNA ligase activity"/>
    <property type="evidence" value="ECO:0007669"/>
    <property type="project" value="UniProtKB-EC"/>
</dbReference>
<comment type="subcellular location">
    <subcellularLocation>
        <location evidence="9">Cytoplasm</location>
    </subcellularLocation>
</comment>
<dbReference type="Gene3D" id="1.10.730.10">
    <property type="entry name" value="Isoleucyl-tRNA Synthetase, Domain 1"/>
    <property type="match status" value="1"/>
</dbReference>
<evidence type="ECO:0000256" key="2">
    <source>
        <dbReference type="ARBA" id="ARBA00022490"/>
    </source>
</evidence>
<dbReference type="Pfam" id="PF05746">
    <property type="entry name" value="DALR_1"/>
    <property type="match status" value="1"/>
</dbReference>
<keyword evidence="7 9" id="KW-0030">Aminoacyl-tRNA synthetase</keyword>
<dbReference type="InterPro" id="IPR005148">
    <property type="entry name" value="Arg-tRNA-synth_N"/>
</dbReference>
<evidence type="ECO:0000256" key="11">
    <source>
        <dbReference type="SAM" id="MobiDB-lite"/>
    </source>
</evidence>
<dbReference type="Pfam" id="PF00750">
    <property type="entry name" value="tRNA-synt_1d"/>
    <property type="match status" value="1"/>
</dbReference>
<keyword evidence="3 9" id="KW-0436">Ligase</keyword>
<dbReference type="CDD" id="cd00671">
    <property type="entry name" value="ArgRS_core"/>
    <property type="match status" value="1"/>
</dbReference>
<dbReference type="InterPro" id="IPR001278">
    <property type="entry name" value="Arg-tRNA-ligase"/>
</dbReference>
<dbReference type="EC" id="6.1.1.19" evidence="9"/>
<proteinExistence type="inferred from homology"/>
<reference evidence="14 15" key="1">
    <citation type="submission" date="2021-08" db="EMBL/GenBank/DDBJ databases">
        <title>Comparative Genomics Analysis of the Genus Qipengyuania Reveals Extensive Genetic Diversity and Metabolic Versatility, Including the Description of Fifteen Novel Species.</title>
        <authorList>
            <person name="Liu Y."/>
        </authorList>
    </citation>
    <scope>NUCLEOTIDE SEQUENCE [LARGE SCALE GENOMIC DNA]</scope>
    <source>
        <strain evidence="14 15">1NDW3</strain>
    </source>
</reference>
<keyword evidence="2 9" id="KW-0963">Cytoplasm</keyword>
<comment type="similarity">
    <text evidence="1 9 10">Belongs to the class-I aminoacyl-tRNA synthetase family.</text>
</comment>
<keyword evidence="4 9" id="KW-0547">Nucleotide-binding</keyword>
<dbReference type="NCBIfam" id="TIGR00456">
    <property type="entry name" value="argS"/>
    <property type="match status" value="1"/>
</dbReference>
<evidence type="ECO:0000313" key="14">
    <source>
        <dbReference type="EMBL" id="QZD92141.1"/>
    </source>
</evidence>
<dbReference type="PANTHER" id="PTHR11956:SF5">
    <property type="entry name" value="ARGININE--TRNA LIGASE, CYTOPLASMIC"/>
    <property type="match status" value="1"/>
</dbReference>
<dbReference type="Gene3D" id="3.40.50.620">
    <property type="entry name" value="HUPs"/>
    <property type="match status" value="1"/>
</dbReference>